<evidence type="ECO:0000256" key="1">
    <source>
        <dbReference type="SAM" id="MobiDB-lite"/>
    </source>
</evidence>
<dbReference type="InterPro" id="IPR051092">
    <property type="entry name" value="FYVE_RhoGEF_PH"/>
</dbReference>
<evidence type="ECO:0008006" key="6">
    <source>
        <dbReference type="Google" id="ProtNLM"/>
    </source>
</evidence>
<feature type="region of interest" description="Disordered" evidence="1">
    <location>
        <begin position="333"/>
        <end position="361"/>
    </location>
</feature>
<dbReference type="Gene3D" id="1.20.900.10">
    <property type="entry name" value="Dbl homology (DH) domain"/>
    <property type="match status" value="1"/>
</dbReference>
<feature type="region of interest" description="Disordered" evidence="1">
    <location>
        <begin position="202"/>
        <end position="234"/>
    </location>
</feature>
<dbReference type="GO" id="GO:0005085">
    <property type="term" value="F:guanyl-nucleotide exchange factor activity"/>
    <property type="evidence" value="ECO:0007669"/>
    <property type="project" value="InterPro"/>
</dbReference>
<evidence type="ECO:0000259" key="3">
    <source>
        <dbReference type="PROSITE" id="PS50021"/>
    </source>
</evidence>
<feature type="region of interest" description="Disordered" evidence="1">
    <location>
        <begin position="417"/>
        <end position="446"/>
    </location>
</feature>
<dbReference type="PANTHER" id="PTHR12673">
    <property type="entry name" value="FACIOGENITAL DYSPLASIA PROTEIN"/>
    <property type="match status" value="1"/>
</dbReference>
<dbReference type="InterPro" id="IPR001715">
    <property type="entry name" value="CH_dom"/>
</dbReference>
<feature type="domain" description="DH" evidence="2">
    <location>
        <begin position="614"/>
        <end position="802"/>
    </location>
</feature>
<evidence type="ECO:0000313" key="4">
    <source>
        <dbReference type="EMBL" id="KAF2072068.1"/>
    </source>
</evidence>
<dbReference type="EMBL" id="AJWJ01000313">
    <property type="protein sequence ID" value="KAF2072068.1"/>
    <property type="molecule type" value="Genomic_DNA"/>
</dbReference>
<feature type="region of interest" description="Disordered" evidence="1">
    <location>
        <begin position="473"/>
        <end position="577"/>
    </location>
</feature>
<dbReference type="FunFam" id="1.20.900.10:FF:000003">
    <property type="entry name" value="Rho guanine nucleotide exchange factor 10 like"/>
    <property type="match status" value="1"/>
</dbReference>
<dbReference type="SUPFAM" id="SSF48065">
    <property type="entry name" value="DBL homology domain (DH-domain)"/>
    <property type="match status" value="1"/>
</dbReference>
<evidence type="ECO:0000313" key="5">
    <source>
        <dbReference type="Proteomes" id="UP000695562"/>
    </source>
</evidence>
<dbReference type="InterPro" id="IPR011993">
    <property type="entry name" value="PH-like_dom_sf"/>
</dbReference>
<dbReference type="InterPro" id="IPR036872">
    <property type="entry name" value="CH_dom_sf"/>
</dbReference>
<dbReference type="InterPro" id="IPR035899">
    <property type="entry name" value="DBL_dom_sf"/>
</dbReference>
<dbReference type="PROSITE" id="PS50096">
    <property type="entry name" value="IQ"/>
    <property type="match status" value="1"/>
</dbReference>
<dbReference type="CDD" id="cd00014">
    <property type="entry name" value="CH_SF"/>
    <property type="match status" value="1"/>
</dbReference>
<dbReference type="Pfam" id="PF00307">
    <property type="entry name" value="CH"/>
    <property type="match status" value="1"/>
</dbReference>
<feature type="compositionally biased region" description="Polar residues" evidence="1">
    <location>
        <begin position="485"/>
        <end position="508"/>
    </location>
</feature>
<comment type="caution">
    <text evidence="4">The sequence shown here is derived from an EMBL/GenBank/DDBJ whole genome shotgun (WGS) entry which is preliminary data.</text>
</comment>
<feature type="compositionally biased region" description="Low complexity" evidence="1">
    <location>
        <begin position="337"/>
        <end position="355"/>
    </location>
</feature>
<dbReference type="PROSITE" id="PS50010">
    <property type="entry name" value="DH_2"/>
    <property type="match status" value="1"/>
</dbReference>
<dbReference type="PROSITE" id="PS00741">
    <property type="entry name" value="DH_1"/>
    <property type="match status" value="1"/>
</dbReference>
<feature type="domain" description="Calponin-homology (CH)" evidence="3">
    <location>
        <begin position="7"/>
        <end position="127"/>
    </location>
</feature>
<accession>A0A8J4PR30</accession>
<feature type="compositionally biased region" description="Polar residues" evidence="1">
    <location>
        <begin position="1049"/>
        <end position="1059"/>
    </location>
</feature>
<dbReference type="AlphaFoldDB" id="A0A8J4PR30"/>
<feature type="compositionally biased region" description="Basic and acidic residues" evidence="1">
    <location>
        <begin position="1025"/>
        <end position="1039"/>
    </location>
</feature>
<dbReference type="SUPFAM" id="SSF50729">
    <property type="entry name" value="PH domain-like"/>
    <property type="match status" value="1"/>
</dbReference>
<feature type="region of interest" description="Disordered" evidence="1">
    <location>
        <begin position="247"/>
        <end position="305"/>
    </location>
</feature>
<dbReference type="PROSITE" id="PS50021">
    <property type="entry name" value="CH"/>
    <property type="match status" value="1"/>
</dbReference>
<dbReference type="CDD" id="cd00160">
    <property type="entry name" value="RhoGEF"/>
    <property type="match status" value="1"/>
</dbReference>
<name>A0A8J4PR30_9MYCE</name>
<dbReference type="Gene3D" id="2.30.29.30">
    <property type="entry name" value="Pleckstrin-homology domain (PH domain)/Phosphotyrosine-binding domain (PTB)"/>
    <property type="match status" value="1"/>
</dbReference>
<evidence type="ECO:0000259" key="2">
    <source>
        <dbReference type="PROSITE" id="PS50010"/>
    </source>
</evidence>
<dbReference type="SMART" id="SM00325">
    <property type="entry name" value="RhoGEF"/>
    <property type="match status" value="1"/>
</dbReference>
<dbReference type="OrthoDB" id="245697at2759"/>
<dbReference type="Proteomes" id="UP000695562">
    <property type="component" value="Unassembled WGS sequence"/>
</dbReference>
<reference evidence="4" key="1">
    <citation type="submission" date="2020-01" db="EMBL/GenBank/DDBJ databases">
        <title>Development of genomics and gene disruption for Polysphondylium violaceum indicates a role for the polyketide synthase stlB in stalk morphogenesis.</title>
        <authorList>
            <person name="Narita B."/>
            <person name="Kawabe Y."/>
            <person name="Kin K."/>
            <person name="Saito T."/>
            <person name="Gibbs R."/>
            <person name="Kuspa A."/>
            <person name="Muzny D."/>
            <person name="Queller D."/>
            <person name="Richards S."/>
            <person name="Strassman J."/>
            <person name="Sucgang R."/>
            <person name="Worley K."/>
            <person name="Schaap P."/>
        </authorList>
    </citation>
    <scope>NUCLEOTIDE SEQUENCE</scope>
    <source>
        <strain evidence="4">QSvi11</strain>
    </source>
</reference>
<feature type="compositionally biased region" description="Low complexity" evidence="1">
    <location>
        <begin position="989"/>
        <end position="1010"/>
    </location>
</feature>
<dbReference type="Pfam" id="PF00621">
    <property type="entry name" value="RhoGEF"/>
    <property type="match status" value="1"/>
</dbReference>
<protein>
    <recommendedName>
        <fullName evidence="6">Pleckstrin domain-containing protein</fullName>
    </recommendedName>
</protein>
<dbReference type="GO" id="GO:0005737">
    <property type="term" value="C:cytoplasm"/>
    <property type="evidence" value="ECO:0007669"/>
    <property type="project" value="TreeGrafter"/>
</dbReference>
<sequence>MKSSSFLSKKRAAIKWIENVLECKIETNKDFIETLQDGVLICKVMQTISPRLMPRISIPDPNTPQRTILFKYSENVSFFIQACTDMGVPRHKRFALSDLVHSSNSSPSYTNMKRIIECLESVSKIANSDPQYEFSIEWPEIDQEEFSEEEIHQAEKLLAQFTIRESKRQEVIKKSQSNDVPSVEATKNQLFQHMAAQKQLYPDNSPQKVKPSSPSSSFNHHHPPLHPQPTTRPISHYYTIRPKSYSLSQINNNNNNNNNIPFSSSPPSSASPLSSSPNIFTPPASTTTTATASTTAPSSLSPISSPNFDDVICSPTTLSSPLLQPTTTVNDDHIVINNNNNNNNNNNDEGTSNNNAITAKEQPRPYSPTIELQKEPLSTPPTIQQKPTFKDILNKWKNPSYFSNDHRAVDLYNSNSSNSTIQPNRQRSFTMPHPISSSSSGSGNKMNENNNIDVYSNCNIKNNNNHYLSQKKEEEEKIATTTTTSPSSLNNSPKLDGVSNRNSLSSPIKLNPIFTAGANSTPTTTTTTTTTTNTTSSNTASVAPIPSNNSTSITSTTATVTPTTATPSKPTTPTRPITPSMEVIKERAAIKIQRATRKWLERNRQRVLARDAAYRERIVKEITETEEQYLDRMNYLKTVVLKDLRDAVNKGSPIISIEEIQTIFSEVEIIEAYNQKFLHDFKTRTANFKKDTMIGDIFIKFSQFLKIYSQYSRNYSEAMNALNECKKQSKFKSYLEKVKHDRPEIGLRGLEDYLIRPVQRIPRYSLLLKDMISHTWKSHPDYAQLEEAFQKMNSVAEYMNEKKKEAENMMKLAEIQEKLDGESSAVLAKSFRKFVKEGDFVEVLTKGKKAPIVIYLFNDSLAITRPTKSSGSSFFSKQKTIRLQFEQIFLLHQLTMKEYESVCGVANSLKLQSKKDSQISIVVATHDRDTLDEWIKAINAEKAEDEKNVKEQNDRISSSINEKVIATKQKIEEKFTRVSGQYSASDVESIGGRSDSSSTGSLSNSTDSTGESGGVPADLKSGKMSLRERRVRLAQESKNKRLSGHMAAMNSSTDLNDLK</sequence>
<keyword evidence="5" id="KW-1185">Reference proteome</keyword>
<dbReference type="GO" id="GO:0035556">
    <property type="term" value="P:intracellular signal transduction"/>
    <property type="evidence" value="ECO:0007669"/>
    <property type="project" value="InterPro"/>
</dbReference>
<feature type="compositionally biased region" description="Polar residues" evidence="1">
    <location>
        <begin position="417"/>
        <end position="429"/>
    </location>
</feature>
<dbReference type="InterPro" id="IPR001331">
    <property type="entry name" value="GDS_CDC24_CS"/>
</dbReference>
<organism evidence="4 5">
    <name type="scientific">Polysphondylium violaceum</name>
    <dbReference type="NCBI Taxonomy" id="133409"/>
    <lineage>
        <taxon>Eukaryota</taxon>
        <taxon>Amoebozoa</taxon>
        <taxon>Evosea</taxon>
        <taxon>Eumycetozoa</taxon>
        <taxon>Dictyostelia</taxon>
        <taxon>Dictyosteliales</taxon>
        <taxon>Dictyosteliaceae</taxon>
        <taxon>Polysphondylium</taxon>
    </lineage>
</organism>
<dbReference type="InterPro" id="IPR000219">
    <property type="entry name" value="DH_dom"/>
</dbReference>
<dbReference type="SMART" id="SM00033">
    <property type="entry name" value="CH"/>
    <property type="match status" value="1"/>
</dbReference>
<gene>
    <name evidence="4" type="ORF">CYY_006610</name>
</gene>
<feature type="region of interest" description="Disordered" evidence="1">
    <location>
        <begin position="986"/>
        <end position="1059"/>
    </location>
</feature>
<proteinExistence type="predicted"/>
<dbReference type="SUPFAM" id="SSF47576">
    <property type="entry name" value="Calponin-homology domain, CH-domain"/>
    <property type="match status" value="1"/>
</dbReference>
<dbReference type="PANTHER" id="PTHR12673:SF80">
    <property type="entry name" value="PLECKSTRIN DOMAIN-CONTAINING PROTEIN"/>
    <property type="match status" value="1"/>
</dbReference>
<dbReference type="Gene3D" id="1.10.418.10">
    <property type="entry name" value="Calponin-like domain"/>
    <property type="match status" value="1"/>
</dbReference>
<feature type="compositionally biased region" description="Low complexity" evidence="1">
    <location>
        <begin position="519"/>
        <end position="577"/>
    </location>
</feature>